<evidence type="ECO:0000313" key="1">
    <source>
        <dbReference type="EMBL" id="JAD69185.1"/>
    </source>
</evidence>
<protein>
    <submittedName>
        <fullName evidence="1">Uncharacterized protein</fullName>
    </submittedName>
</protein>
<name>A0A0A9C720_ARUDO</name>
<organism evidence="1">
    <name type="scientific">Arundo donax</name>
    <name type="common">Giant reed</name>
    <name type="synonym">Donax arundinaceus</name>
    <dbReference type="NCBI Taxonomy" id="35708"/>
    <lineage>
        <taxon>Eukaryota</taxon>
        <taxon>Viridiplantae</taxon>
        <taxon>Streptophyta</taxon>
        <taxon>Embryophyta</taxon>
        <taxon>Tracheophyta</taxon>
        <taxon>Spermatophyta</taxon>
        <taxon>Magnoliopsida</taxon>
        <taxon>Liliopsida</taxon>
        <taxon>Poales</taxon>
        <taxon>Poaceae</taxon>
        <taxon>PACMAD clade</taxon>
        <taxon>Arundinoideae</taxon>
        <taxon>Arundineae</taxon>
        <taxon>Arundo</taxon>
    </lineage>
</organism>
<reference evidence="1" key="2">
    <citation type="journal article" date="2015" name="Data Brief">
        <title>Shoot transcriptome of the giant reed, Arundo donax.</title>
        <authorList>
            <person name="Barrero R.A."/>
            <person name="Guerrero F.D."/>
            <person name="Moolhuijzen P."/>
            <person name="Goolsby J.A."/>
            <person name="Tidwell J."/>
            <person name="Bellgard S.E."/>
            <person name="Bellgard M.I."/>
        </authorList>
    </citation>
    <scope>NUCLEOTIDE SEQUENCE</scope>
    <source>
        <tissue evidence="1">Shoot tissue taken approximately 20 cm above the soil surface</tissue>
    </source>
</reference>
<proteinExistence type="predicted"/>
<sequence length="35" mass="4127">MNSNKLGYAVHKQNLFSFQERTKHLANNLREILNP</sequence>
<accession>A0A0A9C720</accession>
<dbReference type="EMBL" id="GBRH01228710">
    <property type="protein sequence ID" value="JAD69185.1"/>
    <property type="molecule type" value="Transcribed_RNA"/>
</dbReference>
<dbReference type="AlphaFoldDB" id="A0A0A9C720"/>
<reference evidence="1" key="1">
    <citation type="submission" date="2014-09" db="EMBL/GenBank/DDBJ databases">
        <authorList>
            <person name="Magalhaes I.L.F."/>
            <person name="Oliveira U."/>
            <person name="Santos F.R."/>
            <person name="Vidigal T.H.D.A."/>
            <person name="Brescovit A.D."/>
            <person name="Santos A.J."/>
        </authorList>
    </citation>
    <scope>NUCLEOTIDE SEQUENCE</scope>
    <source>
        <tissue evidence="1">Shoot tissue taken approximately 20 cm above the soil surface</tissue>
    </source>
</reference>